<organism evidence="2 3">
    <name type="scientific">Mycetocola zhujimingii</name>
    <dbReference type="NCBI Taxonomy" id="2079792"/>
    <lineage>
        <taxon>Bacteria</taxon>
        <taxon>Bacillati</taxon>
        <taxon>Actinomycetota</taxon>
        <taxon>Actinomycetes</taxon>
        <taxon>Micrococcales</taxon>
        <taxon>Microbacteriaceae</taxon>
        <taxon>Mycetocola</taxon>
    </lineage>
</organism>
<dbReference type="RefSeq" id="WP_108962987.1">
    <property type="nucleotide sequence ID" value="NZ_QEFB01000009.1"/>
</dbReference>
<proteinExistence type="predicted"/>
<dbReference type="Proteomes" id="UP000244962">
    <property type="component" value="Unassembled WGS sequence"/>
</dbReference>
<name>A0A2U1TDA2_9MICO</name>
<comment type="caution">
    <text evidence="2">The sequence shown here is derived from an EMBL/GenBank/DDBJ whole genome shotgun (WGS) entry which is preliminary data.</text>
</comment>
<evidence type="ECO:0000313" key="3">
    <source>
        <dbReference type="Proteomes" id="UP000244962"/>
    </source>
</evidence>
<gene>
    <name evidence="2" type="ORF">DF223_09665</name>
</gene>
<feature type="transmembrane region" description="Helical" evidence="1">
    <location>
        <begin position="45"/>
        <end position="71"/>
    </location>
</feature>
<keyword evidence="1" id="KW-0812">Transmembrane</keyword>
<sequence length="72" mass="7677">MDSPLLVALLLANVVFNLIVWPPLYRRVVKDPRARDAAGKATRFLTVHIVLFVVAGVLTLASAIVAIAALVG</sequence>
<evidence type="ECO:0000256" key="1">
    <source>
        <dbReference type="SAM" id="Phobius"/>
    </source>
</evidence>
<feature type="transmembrane region" description="Helical" evidence="1">
    <location>
        <begin position="6"/>
        <end position="24"/>
    </location>
</feature>
<keyword evidence="3" id="KW-1185">Reference proteome</keyword>
<evidence type="ECO:0000313" key="2">
    <source>
        <dbReference type="EMBL" id="PWC06875.1"/>
    </source>
</evidence>
<dbReference type="NCBIfam" id="NF046117">
    <property type="entry name" value="SCO4848_fam"/>
    <property type="match status" value="1"/>
</dbReference>
<reference evidence="3" key="1">
    <citation type="submission" date="2018-04" db="EMBL/GenBank/DDBJ databases">
        <authorList>
            <person name="Liu S."/>
            <person name="Wang Z."/>
            <person name="Li J."/>
        </authorList>
    </citation>
    <scope>NUCLEOTIDE SEQUENCE [LARGE SCALE GENOMIC DNA]</scope>
    <source>
        <strain evidence="3">622</strain>
    </source>
</reference>
<accession>A0A2U1TDA2</accession>
<keyword evidence="1" id="KW-0472">Membrane</keyword>
<keyword evidence="1" id="KW-1133">Transmembrane helix</keyword>
<protein>
    <submittedName>
        <fullName evidence="2">Uncharacterized protein</fullName>
    </submittedName>
</protein>
<dbReference type="EMBL" id="QEFB01000009">
    <property type="protein sequence ID" value="PWC06875.1"/>
    <property type="molecule type" value="Genomic_DNA"/>
</dbReference>
<dbReference type="Pfam" id="PF26606">
    <property type="entry name" value="SCO4848"/>
    <property type="match status" value="1"/>
</dbReference>
<dbReference type="InterPro" id="IPR058061">
    <property type="entry name" value="SCO4848-like"/>
</dbReference>
<dbReference type="AlphaFoldDB" id="A0A2U1TDA2"/>